<keyword evidence="14" id="KW-1185">Reference proteome</keyword>
<dbReference type="PRINTS" id="PR00421">
    <property type="entry name" value="THIOREDOXIN"/>
</dbReference>
<evidence type="ECO:0000256" key="4">
    <source>
        <dbReference type="ARBA" id="ARBA00012723"/>
    </source>
</evidence>
<evidence type="ECO:0000256" key="9">
    <source>
        <dbReference type="ARBA" id="ARBA00023284"/>
    </source>
</evidence>
<comment type="catalytic activity">
    <reaction evidence="1">
        <text>Catalyzes the rearrangement of -S-S- bonds in proteins.</text>
        <dbReference type="EC" id="5.3.4.1"/>
    </reaction>
</comment>
<evidence type="ECO:0000256" key="2">
    <source>
        <dbReference type="ARBA" id="ARBA00003318"/>
    </source>
</evidence>
<feature type="signal peptide" evidence="11">
    <location>
        <begin position="1"/>
        <end position="19"/>
    </location>
</feature>
<dbReference type="InterPro" id="IPR017937">
    <property type="entry name" value="Thioredoxin_CS"/>
</dbReference>
<evidence type="ECO:0000259" key="12">
    <source>
        <dbReference type="PROSITE" id="PS51352"/>
    </source>
</evidence>
<evidence type="ECO:0000313" key="14">
    <source>
        <dbReference type="Proteomes" id="UP000247409"/>
    </source>
</evidence>
<sequence>MPIITFGVLFSALASLTYALYHNDITPKNFDTLLDPAKASIMVEFYAPWCGHCKKLAPEYEKLGETFAYTKDVVIAQVDADAHKSLGDRFKVQGFPTLKWIQKGSSFDKAEDINVRRTAPELLKFVNEKTGLSKELKGSEDRTLELTPANFEEVTQSSDHHTLVIFFEPNNRASDAALLVWKRLAFLYSDDKEVVIAKLDSDKFAHLTEQQGVSSYPSIKYYKKQGAEKYEGETTIEALVDYVNMKTGLEVSSDDGVIPSAGTIPEIAEHIRSYIEARTQEDRQKVVDACRTTVETLDARAKENFDYYSKVFSRIAEKGEEYIIKERARLEKLLDDAESMQRIYRRKFMKRMNVLHDFSKTEL</sequence>
<keyword evidence="6" id="KW-0677">Repeat</keyword>
<dbReference type="SUPFAM" id="SSF52833">
    <property type="entry name" value="Thioredoxin-like"/>
    <property type="match status" value="2"/>
</dbReference>
<evidence type="ECO:0000256" key="10">
    <source>
        <dbReference type="RuleBase" id="RU004208"/>
    </source>
</evidence>
<dbReference type="Pfam" id="PF00085">
    <property type="entry name" value="Thioredoxin"/>
    <property type="match status" value="2"/>
</dbReference>
<comment type="similarity">
    <text evidence="3 10">Belongs to the protein disulfide isomerase family.</text>
</comment>
<proteinExistence type="inferred from homology"/>
<dbReference type="Gene3D" id="1.20.1150.12">
    <property type="entry name" value="Endoplasmic reticulum resident protein 29, C-terminal domain"/>
    <property type="match status" value="1"/>
</dbReference>
<dbReference type="GO" id="GO:0006457">
    <property type="term" value="P:protein folding"/>
    <property type="evidence" value="ECO:0007669"/>
    <property type="project" value="TreeGrafter"/>
</dbReference>
<dbReference type="GO" id="GO:0005783">
    <property type="term" value="C:endoplasmic reticulum"/>
    <property type="evidence" value="ECO:0007669"/>
    <property type="project" value="InterPro"/>
</dbReference>
<evidence type="ECO:0000256" key="8">
    <source>
        <dbReference type="ARBA" id="ARBA00023235"/>
    </source>
</evidence>
<dbReference type="PANTHER" id="PTHR45672:SF11">
    <property type="entry name" value="PROTEIN DISULFIDE-ISOMERASE C17H9.14C"/>
    <property type="match status" value="1"/>
</dbReference>
<dbReference type="InterPro" id="IPR011679">
    <property type="entry name" value="ERp29_C"/>
</dbReference>
<comment type="function">
    <text evidence="2">Participates in various redox reactions through the reversible oxidation of its active center dithiol to a disulfide and catalyzes dithiol-disulfide exchange reactions.</text>
</comment>
<keyword evidence="7" id="KW-1015">Disulfide bond</keyword>
<gene>
    <name evidence="13" type="ORF">BWQ96_01430</name>
</gene>
<dbReference type="NCBIfam" id="TIGR01126">
    <property type="entry name" value="pdi_dom"/>
    <property type="match status" value="1"/>
</dbReference>
<keyword evidence="8 13" id="KW-0413">Isomerase</keyword>
<dbReference type="AlphaFoldDB" id="A0A2V3J3B5"/>
<feature type="domain" description="Thioredoxin" evidence="12">
    <location>
        <begin position="9"/>
        <end position="131"/>
    </location>
</feature>
<protein>
    <recommendedName>
        <fullName evidence="4">protein disulfide-isomerase</fullName>
        <ecNumber evidence="4">5.3.4.1</ecNumber>
    </recommendedName>
</protein>
<dbReference type="Pfam" id="PF07749">
    <property type="entry name" value="ERp29"/>
    <property type="match status" value="1"/>
</dbReference>
<evidence type="ECO:0000256" key="1">
    <source>
        <dbReference type="ARBA" id="ARBA00001182"/>
    </source>
</evidence>
<evidence type="ECO:0000256" key="6">
    <source>
        <dbReference type="ARBA" id="ARBA00022737"/>
    </source>
</evidence>
<dbReference type="STRING" id="448386.A0A2V3J3B5"/>
<dbReference type="InterPro" id="IPR005788">
    <property type="entry name" value="PDI_thioredoxin-like_dom"/>
</dbReference>
<dbReference type="EC" id="5.3.4.1" evidence="4"/>
<evidence type="ECO:0000256" key="7">
    <source>
        <dbReference type="ARBA" id="ARBA00023157"/>
    </source>
</evidence>
<dbReference type="SUPFAM" id="SSF47933">
    <property type="entry name" value="ERP29 C domain-like"/>
    <property type="match status" value="1"/>
</dbReference>
<name>A0A2V3J3B5_9FLOR</name>
<evidence type="ECO:0000256" key="5">
    <source>
        <dbReference type="ARBA" id="ARBA00022729"/>
    </source>
</evidence>
<dbReference type="GO" id="GO:0003756">
    <property type="term" value="F:protein disulfide isomerase activity"/>
    <property type="evidence" value="ECO:0007669"/>
    <property type="project" value="UniProtKB-EC"/>
</dbReference>
<dbReference type="Gene3D" id="3.40.30.10">
    <property type="entry name" value="Glutaredoxin"/>
    <property type="match status" value="2"/>
</dbReference>
<dbReference type="InterPro" id="IPR051063">
    <property type="entry name" value="PDI"/>
</dbReference>
<dbReference type="PROSITE" id="PS00194">
    <property type="entry name" value="THIOREDOXIN_1"/>
    <property type="match status" value="1"/>
</dbReference>
<keyword evidence="5 11" id="KW-0732">Signal</keyword>
<dbReference type="EMBL" id="NBIV01000011">
    <property type="protein sequence ID" value="PXF48874.1"/>
    <property type="molecule type" value="Genomic_DNA"/>
</dbReference>
<reference evidence="13 14" key="1">
    <citation type="journal article" date="2018" name="Mol. Biol. Evol.">
        <title>Analysis of the draft genome of the red seaweed Gracilariopsis chorda provides insights into genome size evolution in Rhodophyta.</title>
        <authorList>
            <person name="Lee J."/>
            <person name="Yang E.C."/>
            <person name="Graf L."/>
            <person name="Yang J.H."/>
            <person name="Qiu H."/>
            <person name="Zel Zion U."/>
            <person name="Chan C.X."/>
            <person name="Stephens T.G."/>
            <person name="Weber A.P.M."/>
            <person name="Boo G.H."/>
            <person name="Boo S.M."/>
            <person name="Kim K.M."/>
            <person name="Shin Y."/>
            <person name="Jung M."/>
            <person name="Lee S.J."/>
            <person name="Yim H.S."/>
            <person name="Lee J.H."/>
            <person name="Bhattacharya D."/>
            <person name="Yoon H.S."/>
        </authorList>
    </citation>
    <scope>NUCLEOTIDE SEQUENCE [LARGE SCALE GENOMIC DNA]</scope>
    <source>
        <strain evidence="13 14">SKKU-2015</strain>
        <tissue evidence="13">Whole body</tissue>
    </source>
</reference>
<dbReference type="Proteomes" id="UP000247409">
    <property type="component" value="Unassembled WGS sequence"/>
</dbReference>
<dbReference type="InterPro" id="IPR013766">
    <property type="entry name" value="Thioredoxin_domain"/>
</dbReference>
<dbReference type="PROSITE" id="PS51352">
    <property type="entry name" value="THIOREDOXIN_2"/>
    <property type="match status" value="1"/>
</dbReference>
<accession>A0A2V3J3B5</accession>
<organism evidence="13 14">
    <name type="scientific">Gracilariopsis chorda</name>
    <dbReference type="NCBI Taxonomy" id="448386"/>
    <lineage>
        <taxon>Eukaryota</taxon>
        <taxon>Rhodophyta</taxon>
        <taxon>Florideophyceae</taxon>
        <taxon>Rhodymeniophycidae</taxon>
        <taxon>Gracilariales</taxon>
        <taxon>Gracilariaceae</taxon>
        <taxon>Gracilariopsis</taxon>
    </lineage>
</organism>
<feature type="chain" id="PRO_5015961997" description="protein disulfide-isomerase" evidence="11">
    <location>
        <begin position="20"/>
        <end position="363"/>
    </location>
</feature>
<dbReference type="OrthoDB" id="510at2759"/>
<comment type="caution">
    <text evidence="13">The sequence shown here is derived from an EMBL/GenBank/DDBJ whole genome shotgun (WGS) entry which is preliminary data.</text>
</comment>
<dbReference type="PANTHER" id="PTHR45672">
    <property type="entry name" value="PROTEIN DISULFIDE-ISOMERASE C17H9.14C-RELATED"/>
    <property type="match status" value="1"/>
</dbReference>
<evidence type="ECO:0000256" key="3">
    <source>
        <dbReference type="ARBA" id="ARBA00006347"/>
    </source>
</evidence>
<evidence type="ECO:0000313" key="13">
    <source>
        <dbReference type="EMBL" id="PXF48874.1"/>
    </source>
</evidence>
<dbReference type="InterPro" id="IPR036249">
    <property type="entry name" value="Thioredoxin-like_sf"/>
</dbReference>
<evidence type="ECO:0000256" key="11">
    <source>
        <dbReference type="SAM" id="SignalP"/>
    </source>
</evidence>
<keyword evidence="9" id="KW-0676">Redox-active center</keyword>
<dbReference type="InterPro" id="IPR036356">
    <property type="entry name" value="ERp29_C_sf"/>
</dbReference>